<evidence type="ECO:0000313" key="3">
    <source>
        <dbReference type="Proteomes" id="UP000004836"/>
    </source>
</evidence>
<keyword evidence="3" id="KW-1185">Reference proteome</keyword>
<keyword evidence="1" id="KW-0812">Transmembrane</keyword>
<comment type="caution">
    <text evidence="2">The sequence shown here is derived from an EMBL/GenBank/DDBJ whole genome shotgun (WGS) entry which is preliminary data.</text>
</comment>
<protein>
    <recommendedName>
        <fullName evidence="4">Prepilin-type N-terminal cleavage/methylation domain-containing protein</fullName>
    </recommendedName>
</protein>
<keyword evidence="1" id="KW-1133">Transmembrane helix</keyword>
<evidence type="ECO:0000313" key="2">
    <source>
        <dbReference type="EMBL" id="EJW21322.1"/>
    </source>
</evidence>
<proteinExistence type="predicted"/>
<dbReference type="AlphaFoldDB" id="J9DWB5"/>
<dbReference type="EMBL" id="ALYF01000003">
    <property type="protein sequence ID" value="EJW21322.1"/>
    <property type="molecule type" value="Genomic_DNA"/>
</dbReference>
<gene>
    <name evidence="2" type="ORF">IMCC14465_11180</name>
</gene>
<dbReference type="Proteomes" id="UP000004836">
    <property type="component" value="Unassembled WGS sequence"/>
</dbReference>
<evidence type="ECO:0000256" key="1">
    <source>
        <dbReference type="SAM" id="Phobius"/>
    </source>
</evidence>
<organism evidence="2 3">
    <name type="scientific">alpha proteobacterium IMCC14465</name>
    <dbReference type="NCBI Taxonomy" id="1220535"/>
    <lineage>
        <taxon>Bacteria</taxon>
        <taxon>Pseudomonadati</taxon>
        <taxon>Pseudomonadota</taxon>
        <taxon>Alphaproteobacteria</taxon>
        <taxon>PS1 clade</taxon>
    </lineage>
</organism>
<feature type="transmembrane region" description="Helical" evidence="1">
    <location>
        <begin position="20"/>
        <end position="42"/>
    </location>
</feature>
<keyword evidence="1" id="KW-0472">Membrane</keyword>
<sequence>MPFANPKTDLKINEAGFSVVEVAVALTLMAIAVVGAMSLLGASTTEFYKSQSRSKVEMVANGLLEELTLRHANGDTIASLTIDDWSSYLTSNDLSTTNATLNIANKTGLSDYTISATSLTDNYLIVSGSSGTPEAGDVFLIEDNVVTCRVASYEVTALGKQVGFGDSCDITGLTAVGKNLLFADYKATVNVTARGAGTVSKSRQFFSSWQTD</sequence>
<evidence type="ECO:0008006" key="4">
    <source>
        <dbReference type="Google" id="ProtNLM"/>
    </source>
</evidence>
<dbReference type="STRING" id="1220535.IMCC14465_11180"/>
<reference evidence="2 3" key="1">
    <citation type="journal article" date="2012" name="J. Bacteriol.">
        <title>Genome Sequence of Strain IMCC14465, Isolated from the East Sea, Belonging to the PS1 Clade of Alphaproteobacteria.</title>
        <authorList>
            <person name="Yang S.J."/>
            <person name="Kang I."/>
            <person name="Cho J.C."/>
        </authorList>
    </citation>
    <scope>NUCLEOTIDE SEQUENCE [LARGE SCALE GENOMIC DNA]</scope>
    <source>
        <strain evidence="2 3">IMCC14465</strain>
    </source>
</reference>
<accession>J9DWB5</accession>
<name>J9DWB5_9PROT</name>
<dbReference type="OrthoDB" id="9822752at2"/>